<evidence type="ECO:0000256" key="1">
    <source>
        <dbReference type="SAM" id="Phobius"/>
    </source>
</evidence>
<dbReference type="PANTHER" id="PTHR34201">
    <property type="entry name" value="GLYCINE-RICH PROTEIN"/>
    <property type="match status" value="1"/>
</dbReference>
<protein>
    <submittedName>
        <fullName evidence="2">Uncharacterized protein</fullName>
    </submittedName>
</protein>
<dbReference type="InterPro" id="IPR053288">
    <property type="entry name" value="TGD_Bridge_Protein"/>
</dbReference>
<keyword evidence="3" id="KW-1185">Reference proteome</keyword>
<feature type="transmembrane region" description="Helical" evidence="1">
    <location>
        <begin position="62"/>
        <end position="84"/>
    </location>
</feature>
<comment type="caution">
    <text evidence="2">The sequence shown here is derived from an EMBL/GenBank/DDBJ whole genome shotgun (WGS) entry which is preliminary data.</text>
</comment>
<evidence type="ECO:0000313" key="3">
    <source>
        <dbReference type="Proteomes" id="UP001151287"/>
    </source>
</evidence>
<dbReference type="OrthoDB" id="1933362at2759"/>
<keyword evidence="1" id="KW-0812">Transmembrane</keyword>
<sequence length="141" mass="14501">MVKKPQLKKEMDEEKGLLWKLPEVKSTDLGKLGPGFGFGAGCGVGVGVGLFGGLGLGAGFPGLTVGLGAGAGCGVGLGFGYGMGKGVAYDEKGKHTNIGKLFQNGQPLPGQEQIGALVDELIVNTKKLVQATNKEIEKWRS</sequence>
<feature type="transmembrane region" description="Helical" evidence="1">
    <location>
        <begin position="35"/>
        <end position="56"/>
    </location>
</feature>
<evidence type="ECO:0000313" key="2">
    <source>
        <dbReference type="EMBL" id="KAJ1686327.1"/>
    </source>
</evidence>
<gene>
    <name evidence="2" type="ORF">LUZ63_017717</name>
</gene>
<dbReference type="EMBL" id="JAMQYH010000005">
    <property type="protein sequence ID" value="KAJ1686327.1"/>
    <property type="molecule type" value="Genomic_DNA"/>
</dbReference>
<dbReference type="PANTHER" id="PTHR34201:SF1">
    <property type="entry name" value="GLYCINE-RICH PROTEIN"/>
    <property type="match status" value="1"/>
</dbReference>
<keyword evidence="1" id="KW-0472">Membrane</keyword>
<dbReference type="AlphaFoldDB" id="A0A9Q0C2Z3"/>
<name>A0A9Q0C2Z3_9POAL</name>
<proteinExistence type="predicted"/>
<reference evidence="2" key="1">
    <citation type="journal article" date="2022" name="Cell">
        <title>Repeat-based holocentromeres influence genome architecture and karyotype evolution.</title>
        <authorList>
            <person name="Hofstatter P.G."/>
            <person name="Thangavel G."/>
            <person name="Lux T."/>
            <person name="Neumann P."/>
            <person name="Vondrak T."/>
            <person name="Novak P."/>
            <person name="Zhang M."/>
            <person name="Costa L."/>
            <person name="Castellani M."/>
            <person name="Scott A."/>
            <person name="Toegelov H."/>
            <person name="Fuchs J."/>
            <person name="Mata-Sucre Y."/>
            <person name="Dias Y."/>
            <person name="Vanzela A.L.L."/>
            <person name="Huettel B."/>
            <person name="Almeida C.C.S."/>
            <person name="Simkova H."/>
            <person name="Souza G."/>
            <person name="Pedrosa-Harand A."/>
            <person name="Macas J."/>
            <person name="Mayer K.F.X."/>
            <person name="Houben A."/>
            <person name="Marques A."/>
        </authorList>
    </citation>
    <scope>NUCLEOTIDE SEQUENCE</scope>
    <source>
        <strain evidence="2">RhyBre1mFocal</strain>
    </source>
</reference>
<dbReference type="Proteomes" id="UP001151287">
    <property type="component" value="Unassembled WGS sequence"/>
</dbReference>
<organism evidence="2 3">
    <name type="scientific">Rhynchospora breviuscula</name>
    <dbReference type="NCBI Taxonomy" id="2022672"/>
    <lineage>
        <taxon>Eukaryota</taxon>
        <taxon>Viridiplantae</taxon>
        <taxon>Streptophyta</taxon>
        <taxon>Embryophyta</taxon>
        <taxon>Tracheophyta</taxon>
        <taxon>Spermatophyta</taxon>
        <taxon>Magnoliopsida</taxon>
        <taxon>Liliopsida</taxon>
        <taxon>Poales</taxon>
        <taxon>Cyperaceae</taxon>
        <taxon>Cyperoideae</taxon>
        <taxon>Rhynchosporeae</taxon>
        <taxon>Rhynchospora</taxon>
    </lineage>
</organism>
<accession>A0A9Q0C2Z3</accession>
<keyword evidence="1" id="KW-1133">Transmembrane helix</keyword>